<keyword evidence="3" id="KW-0812">Transmembrane</keyword>
<evidence type="ECO:0000256" key="3">
    <source>
        <dbReference type="SAM" id="Phobius"/>
    </source>
</evidence>
<dbReference type="InterPro" id="IPR018376">
    <property type="entry name" value="Enoyl-CoA_hyd/isom_CS"/>
</dbReference>
<dbReference type="EMBL" id="QYUN01000003">
    <property type="protein sequence ID" value="RJF96771.1"/>
    <property type="molecule type" value="Genomic_DNA"/>
</dbReference>
<proteinExistence type="inferred from homology"/>
<dbReference type="Gene3D" id="3.90.226.10">
    <property type="entry name" value="2-enoyl-CoA Hydratase, Chain A, domain 1"/>
    <property type="match status" value="1"/>
</dbReference>
<keyword evidence="3" id="KW-0472">Membrane</keyword>
<evidence type="ECO:0000256" key="2">
    <source>
        <dbReference type="RuleBase" id="RU003707"/>
    </source>
</evidence>
<reference evidence="4 5" key="1">
    <citation type="submission" date="2018-09" db="EMBL/GenBank/DDBJ databases">
        <authorList>
            <person name="Zhu H."/>
        </authorList>
    </citation>
    <scope>NUCLEOTIDE SEQUENCE [LARGE SCALE GENOMIC DNA]</scope>
    <source>
        <strain evidence="4 5">K2R10-39</strain>
    </source>
</reference>
<dbReference type="Pfam" id="PF00378">
    <property type="entry name" value="ECH_1"/>
    <property type="match status" value="1"/>
</dbReference>
<keyword evidence="5" id="KW-1185">Reference proteome</keyword>
<evidence type="ECO:0000256" key="1">
    <source>
        <dbReference type="ARBA" id="ARBA00005254"/>
    </source>
</evidence>
<dbReference type="GO" id="GO:0006635">
    <property type="term" value="P:fatty acid beta-oxidation"/>
    <property type="evidence" value="ECO:0007669"/>
    <property type="project" value="TreeGrafter"/>
</dbReference>
<dbReference type="CDD" id="cd06558">
    <property type="entry name" value="crotonase-like"/>
    <property type="match status" value="1"/>
</dbReference>
<sequence>MAARTVSARLSEVICLLMLEFYITLLVYQLYKLAYIRRLMSVESTPVLSRPAEHVAFIELNRPANANRIQPDDLAELERLLDQCEVDEQVHVLILTGRGKYFSAGYDLRALASGVGVNQRSHEGDDSAFEHVANRLESTRLITIAAINGPVIGGATDFALACDLRLGEESAYMLMPAARFGLPLYAGALQRYVSRLGLSHAKRLVFMAEKVPATDMLATGFLHEILPADALLARALAVGVDIAAMPSRPLAAMKQVLNAAAYGQGTAPDQRAALLAAYDGPAIAERAMAAQRQRASR</sequence>
<organism evidence="4 5">
    <name type="scientific">Noviherbaspirillum cavernae</name>
    <dbReference type="NCBI Taxonomy" id="2320862"/>
    <lineage>
        <taxon>Bacteria</taxon>
        <taxon>Pseudomonadati</taxon>
        <taxon>Pseudomonadota</taxon>
        <taxon>Betaproteobacteria</taxon>
        <taxon>Burkholderiales</taxon>
        <taxon>Oxalobacteraceae</taxon>
        <taxon>Noviherbaspirillum</taxon>
    </lineage>
</organism>
<protein>
    <submittedName>
        <fullName evidence="4">Enoyl-CoA hydratase/isomerase family protein</fullName>
    </submittedName>
</protein>
<comment type="similarity">
    <text evidence="1 2">Belongs to the enoyl-CoA hydratase/isomerase family.</text>
</comment>
<name>A0A418WW53_9BURK</name>
<dbReference type="GO" id="GO:0016853">
    <property type="term" value="F:isomerase activity"/>
    <property type="evidence" value="ECO:0007669"/>
    <property type="project" value="UniProtKB-KW"/>
</dbReference>
<dbReference type="AlphaFoldDB" id="A0A418WW53"/>
<evidence type="ECO:0000313" key="4">
    <source>
        <dbReference type="EMBL" id="RJF96771.1"/>
    </source>
</evidence>
<accession>A0A418WW53</accession>
<dbReference type="PROSITE" id="PS00166">
    <property type="entry name" value="ENOYL_COA_HYDRATASE"/>
    <property type="match status" value="1"/>
</dbReference>
<feature type="transmembrane region" description="Helical" evidence="3">
    <location>
        <begin position="12"/>
        <end position="31"/>
    </location>
</feature>
<dbReference type="InterPro" id="IPR029045">
    <property type="entry name" value="ClpP/crotonase-like_dom_sf"/>
</dbReference>
<dbReference type="InterPro" id="IPR001753">
    <property type="entry name" value="Enoyl-CoA_hydra/iso"/>
</dbReference>
<dbReference type="PANTHER" id="PTHR11941">
    <property type="entry name" value="ENOYL-COA HYDRATASE-RELATED"/>
    <property type="match status" value="1"/>
</dbReference>
<keyword evidence="3" id="KW-1133">Transmembrane helix</keyword>
<dbReference type="SUPFAM" id="SSF52096">
    <property type="entry name" value="ClpP/crotonase"/>
    <property type="match status" value="1"/>
</dbReference>
<gene>
    <name evidence="4" type="ORF">D3870_20490</name>
</gene>
<comment type="caution">
    <text evidence="4">The sequence shown here is derived from an EMBL/GenBank/DDBJ whole genome shotgun (WGS) entry which is preliminary data.</text>
</comment>
<dbReference type="PANTHER" id="PTHR11941:SF54">
    <property type="entry name" value="ENOYL-COA HYDRATASE, MITOCHONDRIAL"/>
    <property type="match status" value="1"/>
</dbReference>
<keyword evidence="4" id="KW-0413">Isomerase</keyword>
<dbReference type="Proteomes" id="UP000285190">
    <property type="component" value="Unassembled WGS sequence"/>
</dbReference>
<evidence type="ECO:0000313" key="5">
    <source>
        <dbReference type="Proteomes" id="UP000285190"/>
    </source>
</evidence>